<keyword evidence="6" id="KW-1185">Reference proteome</keyword>
<dbReference type="InterPro" id="IPR035979">
    <property type="entry name" value="RBD_domain_sf"/>
</dbReference>
<dbReference type="InterPro" id="IPR012677">
    <property type="entry name" value="Nucleotide-bd_a/b_plait_sf"/>
</dbReference>
<dbReference type="Proteomes" id="UP001648503">
    <property type="component" value="Unassembled WGS sequence"/>
</dbReference>
<dbReference type="Gene3D" id="3.30.70.330">
    <property type="match status" value="2"/>
</dbReference>
<sequence>MTVAATSAAAKEMAAATATTMAAASTAPAAATPPGQSLYINNLNDRIKKKELRESLYYLFSQYGRVIDVVALKTMKMRGQAFVVLDTIPAATVAMRELQGFPLYDKNMQIGYAKTKSNAVKLREGSYSKKRRAAANAEVDMESDDDNDNDDAPRKHRPGASENGTVGGRHLKDNEEEMEEEDSNAILYVTQLPPSVTEESLSALFGQNDGFKEVRVVPGRADIAFVEFSSAAEAEQARTVLNGFKISPNQAMRVDFARR</sequence>
<accession>A0ABQ8FCH6</accession>
<evidence type="ECO:0000313" key="5">
    <source>
        <dbReference type="EMBL" id="KAH6595900.1"/>
    </source>
</evidence>
<evidence type="ECO:0000313" key="6">
    <source>
        <dbReference type="Proteomes" id="UP001648503"/>
    </source>
</evidence>
<evidence type="ECO:0000259" key="4">
    <source>
        <dbReference type="PROSITE" id="PS50102"/>
    </source>
</evidence>
<keyword evidence="1 2" id="KW-0694">RNA-binding</keyword>
<name>A0ABQ8FCH6_9FUNG</name>
<feature type="compositionally biased region" description="Acidic residues" evidence="3">
    <location>
        <begin position="139"/>
        <end position="150"/>
    </location>
</feature>
<dbReference type="InterPro" id="IPR000504">
    <property type="entry name" value="RRM_dom"/>
</dbReference>
<evidence type="ECO:0000256" key="2">
    <source>
        <dbReference type="PROSITE-ProRule" id="PRU00176"/>
    </source>
</evidence>
<feature type="domain" description="RRM" evidence="4">
    <location>
        <begin position="36"/>
        <end position="115"/>
    </location>
</feature>
<dbReference type="CDD" id="cd12247">
    <property type="entry name" value="RRM2_U1A_like"/>
    <property type="match status" value="1"/>
</dbReference>
<dbReference type="CDD" id="cd12246">
    <property type="entry name" value="RRM1_U1A_like"/>
    <property type="match status" value="1"/>
</dbReference>
<proteinExistence type="predicted"/>
<dbReference type="EMBL" id="JAFCIX010000267">
    <property type="protein sequence ID" value="KAH6595900.1"/>
    <property type="molecule type" value="Genomic_DNA"/>
</dbReference>
<gene>
    <name evidence="5" type="ORF">BASA50_005480</name>
</gene>
<evidence type="ECO:0000256" key="1">
    <source>
        <dbReference type="ARBA" id="ARBA00022884"/>
    </source>
</evidence>
<organism evidence="5 6">
    <name type="scientific">Batrachochytrium salamandrivorans</name>
    <dbReference type="NCBI Taxonomy" id="1357716"/>
    <lineage>
        <taxon>Eukaryota</taxon>
        <taxon>Fungi</taxon>
        <taxon>Fungi incertae sedis</taxon>
        <taxon>Chytridiomycota</taxon>
        <taxon>Chytridiomycota incertae sedis</taxon>
        <taxon>Chytridiomycetes</taxon>
        <taxon>Rhizophydiales</taxon>
        <taxon>Rhizophydiales incertae sedis</taxon>
        <taxon>Batrachochytrium</taxon>
    </lineage>
</organism>
<dbReference type="PANTHER" id="PTHR10501">
    <property type="entry name" value="U1 SMALL NUCLEAR RIBONUCLEOPROTEIN A/U2 SMALL NUCLEAR RIBONUCLEOPROTEIN B"/>
    <property type="match status" value="1"/>
</dbReference>
<dbReference type="SUPFAM" id="SSF54928">
    <property type="entry name" value="RNA-binding domain, RBD"/>
    <property type="match status" value="2"/>
</dbReference>
<feature type="region of interest" description="Disordered" evidence="3">
    <location>
        <begin position="123"/>
        <end position="169"/>
    </location>
</feature>
<dbReference type="PROSITE" id="PS50102">
    <property type="entry name" value="RRM"/>
    <property type="match status" value="2"/>
</dbReference>
<dbReference type="Pfam" id="PF00076">
    <property type="entry name" value="RRM_1"/>
    <property type="match status" value="2"/>
</dbReference>
<protein>
    <recommendedName>
        <fullName evidence="4">RRM domain-containing protein</fullName>
    </recommendedName>
</protein>
<dbReference type="SMART" id="SM00360">
    <property type="entry name" value="RRM"/>
    <property type="match status" value="2"/>
</dbReference>
<reference evidence="5 6" key="1">
    <citation type="submission" date="2021-02" db="EMBL/GenBank/DDBJ databases">
        <title>Variation within the Batrachochytrium salamandrivorans European outbreak.</title>
        <authorList>
            <person name="Kelly M."/>
            <person name="Pasmans F."/>
            <person name="Shea T.P."/>
            <person name="Munoz J.F."/>
            <person name="Carranza S."/>
            <person name="Cuomo C.A."/>
            <person name="Martel A."/>
        </authorList>
    </citation>
    <scope>NUCLEOTIDE SEQUENCE [LARGE SCALE GENOMIC DNA]</scope>
    <source>
        <strain evidence="5 6">AMFP18/2</strain>
    </source>
</reference>
<evidence type="ECO:0000256" key="3">
    <source>
        <dbReference type="SAM" id="MobiDB-lite"/>
    </source>
</evidence>
<feature type="domain" description="RRM" evidence="4">
    <location>
        <begin position="185"/>
        <end position="259"/>
    </location>
</feature>
<comment type="caution">
    <text evidence="5">The sequence shown here is derived from an EMBL/GenBank/DDBJ whole genome shotgun (WGS) entry which is preliminary data.</text>
</comment>